<comment type="caution">
    <text evidence="8">The sequence shown here is derived from an EMBL/GenBank/DDBJ whole genome shotgun (WGS) entry which is preliminary data.</text>
</comment>
<dbReference type="GO" id="GO:0006508">
    <property type="term" value="P:proteolysis"/>
    <property type="evidence" value="ECO:0007669"/>
    <property type="project" value="UniProtKB-KW"/>
</dbReference>
<reference evidence="9" key="1">
    <citation type="submission" date="2017-09" db="EMBL/GenBank/DDBJ databases">
        <title>Depth-based differentiation of microbial function through sediment-hosted aquifers and enrichment of novel symbionts in the deep terrestrial subsurface.</title>
        <authorList>
            <person name="Probst A.J."/>
            <person name="Ladd B."/>
            <person name="Jarett J.K."/>
            <person name="Geller-Mcgrath D.E."/>
            <person name="Sieber C.M.K."/>
            <person name="Emerson J.B."/>
            <person name="Anantharaman K."/>
            <person name="Thomas B.C."/>
            <person name="Malmstrom R."/>
            <person name="Stieglmeier M."/>
            <person name="Klingl A."/>
            <person name="Woyke T."/>
            <person name="Ryan C.M."/>
            <person name="Banfield J.F."/>
        </authorList>
    </citation>
    <scope>NUCLEOTIDE SEQUENCE [LARGE SCALE GENOMIC DNA]</scope>
</reference>
<accession>A0A2M7RD74</accession>
<feature type="signal peptide" evidence="6">
    <location>
        <begin position="1"/>
        <end position="22"/>
    </location>
</feature>
<feature type="domain" description="Peptidase S8/S53" evidence="7">
    <location>
        <begin position="52"/>
        <end position="337"/>
    </location>
</feature>
<keyword evidence="2 5" id="KW-0645">Protease</keyword>
<feature type="active site" description="Charge relay system" evidence="5">
    <location>
        <position position="304"/>
    </location>
</feature>
<evidence type="ECO:0000256" key="1">
    <source>
        <dbReference type="ARBA" id="ARBA00011073"/>
    </source>
</evidence>
<organism evidence="8 9">
    <name type="scientific">Candidatus Komeilibacteria bacterium CG_4_10_14_0_8_um_filter_37_78</name>
    <dbReference type="NCBI Taxonomy" id="1974471"/>
    <lineage>
        <taxon>Bacteria</taxon>
        <taxon>Candidatus Komeiliibacteriota</taxon>
    </lineage>
</organism>
<dbReference type="PANTHER" id="PTHR43399">
    <property type="entry name" value="SUBTILISIN-RELATED"/>
    <property type="match status" value="1"/>
</dbReference>
<keyword evidence="3 5" id="KW-0378">Hydrolase</keyword>
<proteinExistence type="inferred from homology"/>
<dbReference type="Gene3D" id="3.40.50.200">
    <property type="entry name" value="Peptidase S8/S53 domain"/>
    <property type="match status" value="1"/>
</dbReference>
<dbReference type="PROSITE" id="PS51892">
    <property type="entry name" value="SUBTILASE"/>
    <property type="match status" value="1"/>
</dbReference>
<dbReference type="Proteomes" id="UP000228689">
    <property type="component" value="Unassembled WGS sequence"/>
</dbReference>
<sequence>MKTSIFVAFFVIATIFGNQVLAISTNDTFAREQVYLDIIKADSAWQYTTGSKDTVVAVIDTGVDIDHQDLYENIWLNSGEIAGDNIDNDHNGYIDDLHGWDFVHNEANPVPKISDDFSRLGLIHGTFVAGIIGARGNNDMGITGLNWQVSIMPLIALDGSGSGNLNIVSKAIDYAVDNGAAIINLSLVGMATDSALNQAIERAYQQGVVIVAAVGNEDVQTLNEDAGIDLTINPRYPVCYDGQQNYILGVGSVDHLYKKSLYSNFGEHCIDINAPGEEYIGLSYYQPTLSEYRTKYESFWSGTSLATATVSGAAALIKSYYPTISNADLYSLIIEQGDNIDNVNPGHEGMMGGGVLNLEKIFTNINQYISYQGFLFTFSLTAENLNVHVYDWQGSYQSDLVLAADKIISSELISINQQPVISILRKIGDDYQVSNYDLTGQVLNQFTITSKSNDLSLASYQNRLLIIHNYQTTAQIDLYSVDGQWLNSFNTLLVSDIVAGDLDDDGYQEINILADNKILSYNQLGNLEKTVMVDQQMTQLAINDQNIFLAAGRKSQPIVQILDHQGKLIKSFYAYGVHFTGGVDLTVTEQYLITAPGQGGGPHIRYFDFNGNLIKQFFAYDADNTAGIAVESLR</sequence>
<comment type="similarity">
    <text evidence="1 5">Belongs to the peptidase S8 family.</text>
</comment>
<dbReference type="SUPFAM" id="SSF101898">
    <property type="entry name" value="NHL repeat"/>
    <property type="match status" value="1"/>
</dbReference>
<dbReference type="InterPro" id="IPR034204">
    <property type="entry name" value="PfSUB1-like_cat_dom"/>
</dbReference>
<evidence type="ECO:0000313" key="9">
    <source>
        <dbReference type="Proteomes" id="UP000228689"/>
    </source>
</evidence>
<dbReference type="InterPro" id="IPR000209">
    <property type="entry name" value="Peptidase_S8/S53_dom"/>
</dbReference>
<dbReference type="PRINTS" id="PR00723">
    <property type="entry name" value="SUBTILISIN"/>
</dbReference>
<evidence type="ECO:0000259" key="7">
    <source>
        <dbReference type="Pfam" id="PF00082"/>
    </source>
</evidence>
<evidence type="ECO:0000256" key="2">
    <source>
        <dbReference type="ARBA" id="ARBA00022670"/>
    </source>
</evidence>
<dbReference type="PANTHER" id="PTHR43399:SF4">
    <property type="entry name" value="CELL WALL-ASSOCIATED PROTEASE"/>
    <property type="match status" value="1"/>
</dbReference>
<name>A0A2M7RD74_9BACT</name>
<dbReference type="InterPro" id="IPR022398">
    <property type="entry name" value="Peptidase_S8_His-AS"/>
</dbReference>
<gene>
    <name evidence="8" type="ORF">COY67_02480</name>
</gene>
<dbReference type="InterPro" id="IPR051048">
    <property type="entry name" value="Peptidase_S8/S53_subtilisin"/>
</dbReference>
<dbReference type="InterPro" id="IPR036852">
    <property type="entry name" value="Peptidase_S8/S53_dom_sf"/>
</dbReference>
<dbReference type="InterPro" id="IPR023827">
    <property type="entry name" value="Peptidase_S8_Asp-AS"/>
</dbReference>
<dbReference type="GO" id="GO:0004252">
    <property type="term" value="F:serine-type endopeptidase activity"/>
    <property type="evidence" value="ECO:0007669"/>
    <property type="project" value="UniProtKB-UniRule"/>
</dbReference>
<dbReference type="SUPFAM" id="SSF52743">
    <property type="entry name" value="Subtilisin-like"/>
    <property type="match status" value="1"/>
</dbReference>
<dbReference type="Pfam" id="PF00082">
    <property type="entry name" value="Peptidase_S8"/>
    <property type="match status" value="1"/>
</dbReference>
<dbReference type="PROSITE" id="PS00137">
    <property type="entry name" value="SUBTILASE_HIS"/>
    <property type="match status" value="1"/>
</dbReference>
<feature type="active site" description="Charge relay system" evidence="5">
    <location>
        <position position="124"/>
    </location>
</feature>
<dbReference type="PROSITE" id="PS00136">
    <property type="entry name" value="SUBTILASE_ASP"/>
    <property type="match status" value="1"/>
</dbReference>
<feature type="chain" id="PRO_5014786067" description="Peptidase S8/S53 domain-containing protein" evidence="6">
    <location>
        <begin position="23"/>
        <end position="634"/>
    </location>
</feature>
<protein>
    <recommendedName>
        <fullName evidence="7">Peptidase S8/S53 domain-containing protein</fullName>
    </recommendedName>
</protein>
<dbReference type="AlphaFoldDB" id="A0A2M7RD74"/>
<dbReference type="InterPro" id="IPR015500">
    <property type="entry name" value="Peptidase_S8_subtilisin-rel"/>
</dbReference>
<dbReference type="InterPro" id="IPR011042">
    <property type="entry name" value="6-blade_b-propeller_TolB-like"/>
</dbReference>
<evidence type="ECO:0000256" key="6">
    <source>
        <dbReference type="SAM" id="SignalP"/>
    </source>
</evidence>
<evidence type="ECO:0000256" key="3">
    <source>
        <dbReference type="ARBA" id="ARBA00022801"/>
    </source>
</evidence>
<keyword evidence="6" id="KW-0732">Signal</keyword>
<dbReference type="CDD" id="cd07473">
    <property type="entry name" value="Peptidases_S8_Subtilisin_like"/>
    <property type="match status" value="1"/>
</dbReference>
<keyword evidence="4 5" id="KW-0720">Serine protease</keyword>
<evidence type="ECO:0000256" key="5">
    <source>
        <dbReference type="PROSITE-ProRule" id="PRU01240"/>
    </source>
</evidence>
<evidence type="ECO:0000256" key="4">
    <source>
        <dbReference type="ARBA" id="ARBA00022825"/>
    </source>
</evidence>
<feature type="active site" description="Charge relay system" evidence="5">
    <location>
        <position position="60"/>
    </location>
</feature>
<dbReference type="Gene3D" id="2.120.10.30">
    <property type="entry name" value="TolB, C-terminal domain"/>
    <property type="match status" value="1"/>
</dbReference>
<evidence type="ECO:0000313" key="8">
    <source>
        <dbReference type="EMBL" id="PIY94511.1"/>
    </source>
</evidence>
<dbReference type="EMBL" id="PFMC01000062">
    <property type="protein sequence ID" value="PIY94511.1"/>
    <property type="molecule type" value="Genomic_DNA"/>
</dbReference>